<proteinExistence type="predicted"/>
<dbReference type="InterPro" id="IPR002156">
    <property type="entry name" value="RNaseH_domain"/>
</dbReference>
<dbReference type="InterPro" id="IPR052929">
    <property type="entry name" value="RNase_H-like_EbsB-rel"/>
</dbReference>
<evidence type="ECO:0000313" key="3">
    <source>
        <dbReference type="Proteomes" id="UP000712281"/>
    </source>
</evidence>
<dbReference type="Pfam" id="PF13456">
    <property type="entry name" value="RVT_3"/>
    <property type="match status" value="1"/>
</dbReference>
<name>A0A8S9LPK6_BRACR</name>
<dbReference type="GO" id="GO:0003676">
    <property type="term" value="F:nucleic acid binding"/>
    <property type="evidence" value="ECO:0007669"/>
    <property type="project" value="InterPro"/>
</dbReference>
<comment type="caution">
    <text evidence="2">The sequence shown here is derived from an EMBL/GenBank/DDBJ whole genome shotgun (WGS) entry which is preliminary data.</text>
</comment>
<reference evidence="2" key="1">
    <citation type="submission" date="2019-12" db="EMBL/GenBank/DDBJ databases">
        <title>Genome sequencing and annotation of Brassica cretica.</title>
        <authorList>
            <person name="Studholme D.J."/>
            <person name="Sarris P.F."/>
        </authorList>
    </citation>
    <scope>NUCLEOTIDE SEQUENCE</scope>
    <source>
        <strain evidence="2">PFS-001/15</strain>
        <tissue evidence="2">Leaf</tissue>
    </source>
</reference>
<dbReference type="Proteomes" id="UP000712281">
    <property type="component" value="Unassembled WGS sequence"/>
</dbReference>
<protein>
    <recommendedName>
        <fullName evidence="1">RNase H type-1 domain-containing protein</fullName>
    </recommendedName>
</protein>
<sequence length="110" mass="12487">MKKGWSIPSDGFVKCNVGSSWINGRRQCGESWILRDPPGTAILQSRRAYSFIGSKEEADLYALLWAIDSMRNLRKHDVIFESSSIEMREVLLFASPFGKSLCNNREVTKT</sequence>
<dbReference type="EMBL" id="QGKW02000276">
    <property type="protein sequence ID" value="KAF2609464.1"/>
    <property type="molecule type" value="Genomic_DNA"/>
</dbReference>
<dbReference type="AlphaFoldDB" id="A0A8S9LPK6"/>
<feature type="domain" description="RNase H type-1" evidence="1">
    <location>
        <begin position="19"/>
        <end position="85"/>
    </location>
</feature>
<dbReference type="GO" id="GO:0004523">
    <property type="term" value="F:RNA-DNA hybrid ribonuclease activity"/>
    <property type="evidence" value="ECO:0007669"/>
    <property type="project" value="InterPro"/>
</dbReference>
<evidence type="ECO:0000259" key="1">
    <source>
        <dbReference type="Pfam" id="PF13456"/>
    </source>
</evidence>
<accession>A0A8S9LPK6</accession>
<dbReference type="PANTHER" id="PTHR47074">
    <property type="entry name" value="BNAC02G40300D PROTEIN"/>
    <property type="match status" value="1"/>
</dbReference>
<evidence type="ECO:0000313" key="2">
    <source>
        <dbReference type="EMBL" id="KAF2609464.1"/>
    </source>
</evidence>
<dbReference type="PANTHER" id="PTHR47074:SF11">
    <property type="entry name" value="REVERSE TRANSCRIPTASE-LIKE PROTEIN"/>
    <property type="match status" value="1"/>
</dbReference>
<gene>
    <name evidence="2" type="ORF">F2Q68_00045960</name>
</gene>
<organism evidence="2 3">
    <name type="scientific">Brassica cretica</name>
    <name type="common">Mustard</name>
    <dbReference type="NCBI Taxonomy" id="69181"/>
    <lineage>
        <taxon>Eukaryota</taxon>
        <taxon>Viridiplantae</taxon>
        <taxon>Streptophyta</taxon>
        <taxon>Embryophyta</taxon>
        <taxon>Tracheophyta</taxon>
        <taxon>Spermatophyta</taxon>
        <taxon>Magnoliopsida</taxon>
        <taxon>eudicotyledons</taxon>
        <taxon>Gunneridae</taxon>
        <taxon>Pentapetalae</taxon>
        <taxon>rosids</taxon>
        <taxon>malvids</taxon>
        <taxon>Brassicales</taxon>
        <taxon>Brassicaceae</taxon>
        <taxon>Brassiceae</taxon>
        <taxon>Brassica</taxon>
    </lineage>
</organism>